<comment type="caution">
    <text evidence="3">The sequence shown here is derived from an EMBL/GenBank/DDBJ whole genome shotgun (WGS) entry which is preliminary data.</text>
</comment>
<feature type="transmembrane region" description="Helical" evidence="1">
    <location>
        <begin position="21"/>
        <end position="39"/>
    </location>
</feature>
<dbReference type="Pfam" id="PF01522">
    <property type="entry name" value="Polysacc_deac_1"/>
    <property type="match status" value="1"/>
</dbReference>
<keyword evidence="4" id="KW-1185">Reference proteome</keyword>
<dbReference type="InterPro" id="IPR011330">
    <property type="entry name" value="Glyco_hydro/deAcase_b/a-brl"/>
</dbReference>
<reference evidence="3 4" key="1">
    <citation type="submission" date="2020-02" db="EMBL/GenBank/DDBJ databases">
        <title>Ideonella bacterium strain TBM-1.</title>
        <authorList>
            <person name="Chen W.-M."/>
        </authorList>
    </citation>
    <scope>NUCLEOTIDE SEQUENCE [LARGE SCALE GENOMIC DNA]</scope>
    <source>
        <strain evidence="3 4">TBM-1</strain>
    </source>
</reference>
<dbReference type="SUPFAM" id="SSF88713">
    <property type="entry name" value="Glycoside hydrolase/deacetylase"/>
    <property type="match status" value="1"/>
</dbReference>
<dbReference type="AlphaFoldDB" id="A0A7C9PGQ0"/>
<proteinExistence type="predicted"/>
<dbReference type="Proteomes" id="UP000484255">
    <property type="component" value="Unassembled WGS sequence"/>
</dbReference>
<dbReference type="InterPro" id="IPR002509">
    <property type="entry name" value="NODB_dom"/>
</dbReference>
<accession>A0A7C9PGQ0</accession>
<dbReference type="PANTHER" id="PTHR10587">
    <property type="entry name" value="GLYCOSYL TRANSFERASE-RELATED"/>
    <property type="match status" value="1"/>
</dbReference>
<keyword evidence="1" id="KW-0472">Membrane</keyword>
<evidence type="ECO:0000259" key="2">
    <source>
        <dbReference type="PROSITE" id="PS51677"/>
    </source>
</evidence>
<name>A0A7C9PGQ0_9BURK</name>
<dbReference type="Gene3D" id="3.20.20.370">
    <property type="entry name" value="Glycoside hydrolase/deacetylase"/>
    <property type="match status" value="1"/>
</dbReference>
<keyword evidence="1" id="KW-0812">Transmembrane</keyword>
<dbReference type="EMBL" id="JAAGOH010000004">
    <property type="protein sequence ID" value="NDY90574.1"/>
    <property type="molecule type" value="Genomic_DNA"/>
</dbReference>
<dbReference type="GO" id="GO:0016810">
    <property type="term" value="F:hydrolase activity, acting on carbon-nitrogen (but not peptide) bonds"/>
    <property type="evidence" value="ECO:0007669"/>
    <property type="project" value="InterPro"/>
</dbReference>
<feature type="domain" description="NodB homology" evidence="2">
    <location>
        <begin position="56"/>
        <end position="273"/>
    </location>
</feature>
<sequence length="288" mass="31195">MCPRLTAAPSATTGIRRGRHVFARLLLGSVLVATGWIAGPQAACASSAVAAPPCARPLYLTFDTGHMGVARLVADTLRAQGVRATFFLAHERTLEGGGSLDDGWAPWWRELAQAGHRLASHTFDHVYWLADRGDGGFTVRASAGPDQGVRQNWTAARYCAEVERSQARIRQMTGQEPLPLFRAPGGKTSPALLQAAQACGYQHVGWSAAGFLGDELPSDRFPNERLLRQALDRIQPGDILVAHLGIWSRQDPWAPAVLAPLLQGLKARGFCFATVDQHPRYGRSHPLP</sequence>
<dbReference type="InterPro" id="IPR050248">
    <property type="entry name" value="Polysacc_deacetylase_ArnD"/>
</dbReference>
<organism evidence="3 4">
    <name type="scientific">Ideonella livida</name>
    <dbReference type="NCBI Taxonomy" id="2707176"/>
    <lineage>
        <taxon>Bacteria</taxon>
        <taxon>Pseudomonadati</taxon>
        <taxon>Pseudomonadota</taxon>
        <taxon>Betaproteobacteria</taxon>
        <taxon>Burkholderiales</taxon>
        <taxon>Sphaerotilaceae</taxon>
        <taxon>Ideonella</taxon>
    </lineage>
</organism>
<dbReference type="GO" id="GO:0005975">
    <property type="term" value="P:carbohydrate metabolic process"/>
    <property type="evidence" value="ECO:0007669"/>
    <property type="project" value="InterPro"/>
</dbReference>
<protein>
    <submittedName>
        <fullName evidence="3">Polysaccharide deacetylase family protein</fullName>
    </submittedName>
</protein>
<evidence type="ECO:0000313" key="4">
    <source>
        <dbReference type="Proteomes" id="UP000484255"/>
    </source>
</evidence>
<keyword evidence="1" id="KW-1133">Transmembrane helix</keyword>
<gene>
    <name evidence="3" type="ORF">G3A44_05095</name>
</gene>
<dbReference type="PROSITE" id="PS51677">
    <property type="entry name" value="NODB"/>
    <property type="match status" value="1"/>
</dbReference>
<evidence type="ECO:0000313" key="3">
    <source>
        <dbReference type="EMBL" id="NDY90574.1"/>
    </source>
</evidence>
<evidence type="ECO:0000256" key="1">
    <source>
        <dbReference type="SAM" id="Phobius"/>
    </source>
</evidence>
<dbReference type="CDD" id="cd10917">
    <property type="entry name" value="CE4_NodB_like_6s_7s"/>
    <property type="match status" value="1"/>
</dbReference>